<dbReference type="RefSeq" id="WP_176791305.1">
    <property type="nucleotide sequence ID" value="NZ_FNQR01000002.1"/>
</dbReference>
<dbReference type="AlphaFoldDB" id="A0A1H3XMK6"/>
<gene>
    <name evidence="1" type="ORF">SAMN05421743_102201</name>
</gene>
<keyword evidence="2" id="KW-1185">Reference proteome</keyword>
<organism evidence="1 2">
    <name type="scientific">Thalassobacillus cyri</name>
    <dbReference type="NCBI Taxonomy" id="571932"/>
    <lineage>
        <taxon>Bacteria</taxon>
        <taxon>Bacillati</taxon>
        <taxon>Bacillota</taxon>
        <taxon>Bacilli</taxon>
        <taxon>Bacillales</taxon>
        <taxon>Bacillaceae</taxon>
        <taxon>Thalassobacillus</taxon>
    </lineage>
</organism>
<reference evidence="1 2" key="1">
    <citation type="submission" date="2016-10" db="EMBL/GenBank/DDBJ databases">
        <authorList>
            <person name="de Groot N.N."/>
        </authorList>
    </citation>
    <scope>NUCLEOTIDE SEQUENCE [LARGE SCALE GENOMIC DNA]</scope>
    <source>
        <strain evidence="1 2">CCM7597</strain>
    </source>
</reference>
<evidence type="ECO:0000313" key="2">
    <source>
        <dbReference type="Proteomes" id="UP000198584"/>
    </source>
</evidence>
<accession>A0A1H3XMK6</accession>
<protein>
    <submittedName>
        <fullName evidence="1">Uncharacterized protein</fullName>
    </submittedName>
</protein>
<proteinExistence type="predicted"/>
<sequence length="46" mass="5244">MNNHVSLTHALQFPYVPTTGKESMFILLELSAKRNETFSNQSFGRT</sequence>
<name>A0A1H3XMK6_9BACI</name>
<evidence type="ECO:0000313" key="1">
    <source>
        <dbReference type="EMBL" id="SEA00667.1"/>
    </source>
</evidence>
<dbReference type="Proteomes" id="UP000198584">
    <property type="component" value="Unassembled WGS sequence"/>
</dbReference>
<dbReference type="EMBL" id="FNQR01000002">
    <property type="protein sequence ID" value="SEA00667.1"/>
    <property type="molecule type" value="Genomic_DNA"/>
</dbReference>
<dbReference type="STRING" id="571932.SAMN05421743_102201"/>